<accession>A0AC61RNZ4</accession>
<dbReference type="Proteomes" id="UP000304953">
    <property type="component" value="Unassembled WGS sequence"/>
</dbReference>
<sequence>MTPEQMDMSADDMMGFLLGNSKFALYGTGKSAYSEEELQEYGLPEEFTREEILTIVGIRYMLSVNAYKKYMPIILARDVSERTVAYISENNQSLTGIEIGEDWDRVYTGGEAFSHILKPNL</sequence>
<evidence type="ECO:0000313" key="1">
    <source>
        <dbReference type="EMBL" id="TGY88044.1"/>
    </source>
</evidence>
<keyword evidence="2" id="KW-1185">Reference proteome</keyword>
<reference evidence="1" key="1">
    <citation type="submission" date="2019-04" db="EMBL/GenBank/DDBJ databases">
        <title>Microbes associate with the intestines of laboratory mice.</title>
        <authorList>
            <person name="Navarre W."/>
            <person name="Wong E."/>
            <person name="Huang K."/>
            <person name="Tropini C."/>
            <person name="Ng K."/>
            <person name="Yu B."/>
        </authorList>
    </citation>
    <scope>NUCLEOTIDE SEQUENCE</scope>
    <source>
        <strain evidence="1">NM01_1-7b</strain>
    </source>
</reference>
<evidence type="ECO:0000313" key="2">
    <source>
        <dbReference type="Proteomes" id="UP000304953"/>
    </source>
</evidence>
<proteinExistence type="predicted"/>
<organism evidence="1 2">
    <name type="scientific">Petralouisia muris</name>
    <dbReference type="NCBI Taxonomy" id="3032872"/>
    <lineage>
        <taxon>Bacteria</taxon>
        <taxon>Bacillati</taxon>
        <taxon>Bacillota</taxon>
        <taxon>Clostridia</taxon>
        <taxon>Lachnospirales</taxon>
        <taxon>Lachnospiraceae</taxon>
        <taxon>Petralouisia</taxon>
    </lineage>
</organism>
<comment type="caution">
    <text evidence="1">The sequence shown here is derived from an EMBL/GenBank/DDBJ whole genome shotgun (WGS) entry which is preliminary data.</text>
</comment>
<protein>
    <submittedName>
        <fullName evidence="1">Uncharacterized protein</fullName>
    </submittedName>
</protein>
<name>A0AC61RNZ4_9FIRM</name>
<gene>
    <name evidence="1" type="ORF">E5329_26085</name>
</gene>
<dbReference type="EMBL" id="SRYA01000104">
    <property type="protein sequence ID" value="TGY88044.1"/>
    <property type="molecule type" value="Genomic_DNA"/>
</dbReference>